<reference evidence="1" key="1">
    <citation type="submission" date="2021-03" db="EMBL/GenBank/DDBJ databases">
        <title>Draft genome sequence of rust myrtle Austropuccinia psidii MF-1, a brazilian biotype.</title>
        <authorList>
            <person name="Quecine M.C."/>
            <person name="Pachon D.M.R."/>
            <person name="Bonatelli M.L."/>
            <person name="Correr F.H."/>
            <person name="Franceschini L.M."/>
            <person name="Leite T.F."/>
            <person name="Margarido G.R.A."/>
            <person name="Almeida C.A."/>
            <person name="Ferrarezi J.A."/>
            <person name="Labate C.A."/>
        </authorList>
    </citation>
    <scope>NUCLEOTIDE SEQUENCE</scope>
    <source>
        <strain evidence="1">MF-1</strain>
    </source>
</reference>
<dbReference type="PANTHER" id="PTHR11439:SF440">
    <property type="entry name" value="INTEGRASE CATALYTIC DOMAIN-CONTAINING PROTEIN"/>
    <property type="match status" value="1"/>
</dbReference>
<evidence type="ECO:0008006" key="3">
    <source>
        <dbReference type="Google" id="ProtNLM"/>
    </source>
</evidence>
<evidence type="ECO:0000313" key="2">
    <source>
        <dbReference type="Proteomes" id="UP000765509"/>
    </source>
</evidence>
<dbReference type="InterPro" id="IPR043502">
    <property type="entry name" value="DNA/RNA_pol_sf"/>
</dbReference>
<proteinExistence type="predicted"/>
<organism evidence="1 2">
    <name type="scientific">Austropuccinia psidii MF-1</name>
    <dbReference type="NCBI Taxonomy" id="1389203"/>
    <lineage>
        <taxon>Eukaryota</taxon>
        <taxon>Fungi</taxon>
        <taxon>Dikarya</taxon>
        <taxon>Basidiomycota</taxon>
        <taxon>Pucciniomycotina</taxon>
        <taxon>Pucciniomycetes</taxon>
        <taxon>Pucciniales</taxon>
        <taxon>Sphaerophragmiaceae</taxon>
        <taxon>Austropuccinia</taxon>
    </lineage>
</organism>
<dbReference type="AlphaFoldDB" id="A0A9Q3K1V2"/>
<dbReference type="OrthoDB" id="909493at2759"/>
<keyword evidence="2" id="KW-1185">Reference proteome</keyword>
<protein>
    <recommendedName>
        <fullName evidence="3">Reverse transcriptase Ty1/copia-type domain-containing protein</fullName>
    </recommendedName>
</protein>
<name>A0A9Q3K1V2_9BASI</name>
<dbReference type="SUPFAM" id="SSF56672">
    <property type="entry name" value="DNA/RNA polymerases"/>
    <property type="match status" value="1"/>
</dbReference>
<dbReference type="Proteomes" id="UP000765509">
    <property type="component" value="Unassembled WGS sequence"/>
</dbReference>
<accession>A0A9Q3K1V2</accession>
<gene>
    <name evidence="1" type="ORF">O181_111374</name>
</gene>
<dbReference type="EMBL" id="AVOT02088575">
    <property type="protein sequence ID" value="MBW0571659.1"/>
    <property type="molecule type" value="Genomic_DNA"/>
</dbReference>
<sequence length="279" mass="31343">MSSCKPVSTPLVPGEHLQPATPKELVRFEELGVNFRRAVGCINYLSTETRPNLSYAISMLSQFLEKPGILCWKSFLHVIKYLKGMQNTGLVYWRGSQEGLKEYGDADSGNCRETRRSLSGYLALINGNLVLWKTKKQLSVSISTTEAEYKAVCNLVSELLWLWQWGKECGLFTTSEPIPIHEDNQSFINSILGNSNTNNKRMKHVDIQLHFVKEAVESSSILLVYTPTQAMLANFLTKSVNQVTLRTSLSFLGVLVLDLRGDVENCNSNDDNTINNQDD</sequence>
<comment type="caution">
    <text evidence="1">The sequence shown here is derived from an EMBL/GenBank/DDBJ whole genome shotgun (WGS) entry which is preliminary data.</text>
</comment>
<evidence type="ECO:0000313" key="1">
    <source>
        <dbReference type="EMBL" id="MBW0571659.1"/>
    </source>
</evidence>
<dbReference type="CDD" id="cd09272">
    <property type="entry name" value="RNase_HI_RT_Ty1"/>
    <property type="match status" value="1"/>
</dbReference>
<dbReference type="PANTHER" id="PTHR11439">
    <property type="entry name" value="GAG-POL-RELATED RETROTRANSPOSON"/>
    <property type="match status" value="1"/>
</dbReference>